<feature type="region of interest" description="Disordered" evidence="1">
    <location>
        <begin position="323"/>
        <end position="346"/>
    </location>
</feature>
<evidence type="ECO:0008006" key="4">
    <source>
        <dbReference type="Google" id="ProtNLM"/>
    </source>
</evidence>
<gene>
    <name evidence="2" type="ORF">OCH239_09660</name>
</gene>
<reference evidence="2 3" key="1">
    <citation type="submission" date="2014-01" db="EMBL/GenBank/DDBJ databases">
        <title>Roseivivax halodurans JCM 10272 Genome Sequencing.</title>
        <authorList>
            <person name="Lai Q."/>
            <person name="Li G."/>
            <person name="Shao Z."/>
        </authorList>
    </citation>
    <scope>NUCLEOTIDE SEQUENCE [LARGE SCALE GENOMIC DNA]</scope>
    <source>
        <strain evidence="2 3">JCM 10272</strain>
    </source>
</reference>
<dbReference type="Proteomes" id="UP000022447">
    <property type="component" value="Unassembled WGS sequence"/>
</dbReference>
<dbReference type="AlphaFoldDB" id="X7ECE4"/>
<organism evidence="2 3">
    <name type="scientific">Roseivivax halodurans JCM 10272</name>
    <dbReference type="NCBI Taxonomy" id="1449350"/>
    <lineage>
        <taxon>Bacteria</taxon>
        <taxon>Pseudomonadati</taxon>
        <taxon>Pseudomonadota</taxon>
        <taxon>Alphaproteobacteria</taxon>
        <taxon>Rhodobacterales</taxon>
        <taxon>Roseobacteraceae</taxon>
        <taxon>Roseivivax</taxon>
    </lineage>
</organism>
<dbReference type="eggNOG" id="ENOG5032YZS">
    <property type="taxonomic scope" value="Bacteria"/>
</dbReference>
<dbReference type="PATRIC" id="fig|1449350.3.peg.3264"/>
<dbReference type="OrthoDB" id="950695at2"/>
<sequence length="610" mass="67523">MSSADEIAQSDRREDAIAPSVEAARLSFDVEEITPQKASELLETAVNPVEDKKAIATYAQAMSNGAWILNGQPIILDEKGRVIDGIQRLNACIVAETPFQTIVARNVRADTLHTIDQHRRRSYQGVLESRGVRNAGKVVRTMSKLIRIENGSLGRENLPISWSRYDRVLAANPEIIEASELAEDTKGSRLHSTARPVLAFMALRAGRKKELVSFLREIGPDRTSGLDSPPGAFCMQVAVLESSGVPLHVDSALALAVLVFNDFVKGKKVTQHYVWKPDLGNTPINEKTGEPISRQALREHAPANLGLPLVEGYPGLRDGRFDTSSSTDEFGGQTDEEVRQGAQTDEGREQVRMVNVTPELARKWLGFNSGNRKIQKNHIEVIRRDILAGNWMLNAQPICFTDDPEHPQDNDTPRLLNGQHRLHAIIAADAPIEVPIATGIPEAAFATFDTHAKRTVRRMGSRVDDRVLAAAAKLQWKEDNGYPLTGNGNTPSSTELLQTLDEHPDLAAGFGRARRKGMTEIGSAGVMTYFIYRVTREHAGWGEEFLDGIEYGANLDVENPILKLRNTAKGRRGGLSRGETLTLLLEHWETYKAWRKKQEEKAKGDNPRLI</sequence>
<dbReference type="RefSeq" id="WP_037264822.1">
    <property type="nucleotide sequence ID" value="NZ_JALZ01000023.1"/>
</dbReference>
<protein>
    <recommendedName>
        <fullName evidence="4">ParB/Sulfiredoxin domain-containing protein</fullName>
    </recommendedName>
</protein>
<keyword evidence="3" id="KW-1185">Reference proteome</keyword>
<name>X7ECE4_9RHOB</name>
<comment type="caution">
    <text evidence="2">The sequence shown here is derived from an EMBL/GenBank/DDBJ whole genome shotgun (WGS) entry which is preliminary data.</text>
</comment>
<dbReference type="EMBL" id="JALZ01000023">
    <property type="protein sequence ID" value="ETX13535.1"/>
    <property type="molecule type" value="Genomic_DNA"/>
</dbReference>
<accession>X7ECE4</accession>
<evidence type="ECO:0000313" key="2">
    <source>
        <dbReference type="EMBL" id="ETX13535.1"/>
    </source>
</evidence>
<evidence type="ECO:0000256" key="1">
    <source>
        <dbReference type="SAM" id="MobiDB-lite"/>
    </source>
</evidence>
<proteinExistence type="predicted"/>
<evidence type="ECO:0000313" key="3">
    <source>
        <dbReference type="Proteomes" id="UP000022447"/>
    </source>
</evidence>